<sequence length="126" mass="14142">MAENVSIVAASTAAFCRREARPPRMTGKYNSKMDSPMTDDQGNYSNSSNNNSILQTGSMTSPTDRQDKYSLCEKIRKGWGGEGGWYLISRERSALFDQSRVDGDRRCDIDKEQGWCLPHPFPPKQG</sequence>
<feature type="compositionally biased region" description="Polar residues" evidence="1">
    <location>
        <begin position="53"/>
        <end position="63"/>
    </location>
</feature>
<proteinExistence type="predicted"/>
<dbReference type="AlphaFoldDB" id="A0ABD0KPD8"/>
<evidence type="ECO:0000313" key="2">
    <source>
        <dbReference type="EMBL" id="KAK7488959.1"/>
    </source>
</evidence>
<protein>
    <submittedName>
        <fullName evidence="2">Uncharacterized protein</fullName>
    </submittedName>
</protein>
<organism evidence="2 3">
    <name type="scientific">Batillaria attramentaria</name>
    <dbReference type="NCBI Taxonomy" id="370345"/>
    <lineage>
        <taxon>Eukaryota</taxon>
        <taxon>Metazoa</taxon>
        <taxon>Spiralia</taxon>
        <taxon>Lophotrochozoa</taxon>
        <taxon>Mollusca</taxon>
        <taxon>Gastropoda</taxon>
        <taxon>Caenogastropoda</taxon>
        <taxon>Sorbeoconcha</taxon>
        <taxon>Cerithioidea</taxon>
        <taxon>Batillariidae</taxon>
        <taxon>Batillaria</taxon>
    </lineage>
</organism>
<gene>
    <name evidence="2" type="ORF">BaRGS_00019763</name>
</gene>
<name>A0ABD0KPD8_9CAEN</name>
<dbReference type="Proteomes" id="UP001519460">
    <property type="component" value="Unassembled WGS sequence"/>
</dbReference>
<reference evidence="2 3" key="1">
    <citation type="journal article" date="2023" name="Sci. Data">
        <title>Genome assembly of the Korean intertidal mud-creeper Batillaria attramentaria.</title>
        <authorList>
            <person name="Patra A.K."/>
            <person name="Ho P.T."/>
            <person name="Jun S."/>
            <person name="Lee S.J."/>
            <person name="Kim Y."/>
            <person name="Won Y.J."/>
        </authorList>
    </citation>
    <scope>NUCLEOTIDE SEQUENCE [LARGE SCALE GENOMIC DNA]</scope>
    <source>
        <strain evidence="2">Wonlab-2016</strain>
    </source>
</reference>
<keyword evidence="3" id="KW-1185">Reference proteome</keyword>
<feature type="compositionally biased region" description="Polar residues" evidence="1">
    <location>
        <begin position="28"/>
        <end position="44"/>
    </location>
</feature>
<dbReference type="EMBL" id="JACVVK020000144">
    <property type="protein sequence ID" value="KAK7488959.1"/>
    <property type="molecule type" value="Genomic_DNA"/>
</dbReference>
<evidence type="ECO:0000313" key="3">
    <source>
        <dbReference type="Proteomes" id="UP001519460"/>
    </source>
</evidence>
<comment type="caution">
    <text evidence="2">The sequence shown here is derived from an EMBL/GenBank/DDBJ whole genome shotgun (WGS) entry which is preliminary data.</text>
</comment>
<feature type="region of interest" description="Disordered" evidence="1">
    <location>
        <begin position="19"/>
        <end position="66"/>
    </location>
</feature>
<accession>A0ABD0KPD8</accession>
<evidence type="ECO:0000256" key="1">
    <source>
        <dbReference type="SAM" id="MobiDB-lite"/>
    </source>
</evidence>